<dbReference type="EMBL" id="JBBXMP010000254">
    <property type="protein sequence ID" value="KAL0059036.1"/>
    <property type="molecule type" value="Genomic_DNA"/>
</dbReference>
<keyword evidence="1" id="KW-0812">Transmembrane</keyword>
<keyword evidence="1" id="KW-1133">Transmembrane helix</keyword>
<accession>A0ABR2ZBS6</accession>
<dbReference type="Proteomes" id="UP001437256">
    <property type="component" value="Unassembled WGS sequence"/>
</dbReference>
<name>A0ABR2ZBS6_9AGAR</name>
<comment type="caution">
    <text evidence="2">The sequence shown here is derived from an EMBL/GenBank/DDBJ whole genome shotgun (WGS) entry which is preliminary data.</text>
</comment>
<protein>
    <submittedName>
        <fullName evidence="2">Uncharacterized protein</fullName>
    </submittedName>
</protein>
<evidence type="ECO:0000313" key="2">
    <source>
        <dbReference type="EMBL" id="KAL0059036.1"/>
    </source>
</evidence>
<sequence>MAVWGNGRPVFATIMRSFPSTVEGNYVEGAGCVITSTDADVFTTLYIVTMVVDFVILLLTAYKTYVEYRNLYHGGLIKLIFSDGLAYFVVV</sequence>
<keyword evidence="1" id="KW-0472">Membrane</keyword>
<organism evidence="2 3">
    <name type="scientific">Marasmius tenuissimus</name>
    <dbReference type="NCBI Taxonomy" id="585030"/>
    <lineage>
        <taxon>Eukaryota</taxon>
        <taxon>Fungi</taxon>
        <taxon>Dikarya</taxon>
        <taxon>Basidiomycota</taxon>
        <taxon>Agaricomycotina</taxon>
        <taxon>Agaricomycetes</taxon>
        <taxon>Agaricomycetidae</taxon>
        <taxon>Agaricales</taxon>
        <taxon>Marasmiineae</taxon>
        <taxon>Marasmiaceae</taxon>
        <taxon>Marasmius</taxon>
    </lineage>
</organism>
<evidence type="ECO:0000313" key="3">
    <source>
        <dbReference type="Proteomes" id="UP001437256"/>
    </source>
</evidence>
<proteinExistence type="predicted"/>
<gene>
    <name evidence="2" type="ORF">AAF712_014249</name>
</gene>
<reference evidence="2 3" key="1">
    <citation type="submission" date="2024-05" db="EMBL/GenBank/DDBJ databases">
        <title>A draft genome resource for the thread blight pathogen Marasmius tenuissimus strain MS-2.</title>
        <authorList>
            <person name="Yulfo-Soto G.E."/>
            <person name="Baruah I.K."/>
            <person name="Amoako-Attah I."/>
            <person name="Bukari Y."/>
            <person name="Meinhardt L.W."/>
            <person name="Bailey B.A."/>
            <person name="Cohen S.P."/>
        </authorList>
    </citation>
    <scope>NUCLEOTIDE SEQUENCE [LARGE SCALE GENOMIC DNA]</scope>
    <source>
        <strain evidence="2 3">MS-2</strain>
    </source>
</reference>
<feature type="transmembrane region" description="Helical" evidence="1">
    <location>
        <begin position="41"/>
        <end position="59"/>
    </location>
</feature>
<evidence type="ECO:0000256" key="1">
    <source>
        <dbReference type="SAM" id="Phobius"/>
    </source>
</evidence>
<keyword evidence="3" id="KW-1185">Reference proteome</keyword>